<evidence type="ECO:0008006" key="4">
    <source>
        <dbReference type="Google" id="ProtNLM"/>
    </source>
</evidence>
<sequence length="567" mass="64282">MVAILEKGEHNVDFHPMVDFIKTSPLRYALTVKPTVYVSHIRQFWSTARIETTEEGTKILATIDGIVRTVSESSLRRNLKLRDEEGISSLPDTELFKNLTLMGYNISLNQKFTFQKDEPVSPQRDVSQGEACPTDFSFIADQDRATIAKSSTLPHESTSSVTSLAADEGSLQLRFQELMDFYTSLQRQHSELVLKFTAQALEITKLKARVKSLEDRQGEGINLFGDDAPIKGRRLDEEEVATERVSSDTKEIRLDKREVAAEKVSDDTEEMATVFITMDASSVLLSVGVQVLPTATAVAPANVSISTSGGVVPTASTTISTATPIFATATTVTPYTRRNGKEKMVETHTPKKKKRLQEQIDIQFARELEEQLEREAQRMNAQISKDEEIAKIHAEEELQQMIEGLDRSNETITKHLEENKQATVELTIRERIELISKLVKYQDHHSKILQYQAQQKKTRTKKQKRDFYMAVIRNNLDFIPMGSKEEGERIKMKGLNLKQESAKKQKTSKEVPKEVKSSDEVPKEKIKELIQLVPIEEIDKEDLNQLWALVKETLSVRPAMDEKEMEL</sequence>
<feature type="compositionally biased region" description="Basic and acidic residues" evidence="2">
    <location>
        <begin position="500"/>
        <end position="518"/>
    </location>
</feature>
<name>A0A6L2MBB5_TANCI</name>
<evidence type="ECO:0000313" key="3">
    <source>
        <dbReference type="EMBL" id="GEU71281.1"/>
    </source>
</evidence>
<protein>
    <recommendedName>
        <fullName evidence="4">Xylulose kinase-1</fullName>
    </recommendedName>
</protein>
<dbReference type="EMBL" id="BKCJ010006279">
    <property type="protein sequence ID" value="GEU71281.1"/>
    <property type="molecule type" value="Genomic_DNA"/>
</dbReference>
<organism evidence="3">
    <name type="scientific">Tanacetum cinerariifolium</name>
    <name type="common">Dalmatian daisy</name>
    <name type="synonym">Chrysanthemum cinerariifolium</name>
    <dbReference type="NCBI Taxonomy" id="118510"/>
    <lineage>
        <taxon>Eukaryota</taxon>
        <taxon>Viridiplantae</taxon>
        <taxon>Streptophyta</taxon>
        <taxon>Embryophyta</taxon>
        <taxon>Tracheophyta</taxon>
        <taxon>Spermatophyta</taxon>
        <taxon>Magnoliopsida</taxon>
        <taxon>eudicotyledons</taxon>
        <taxon>Gunneridae</taxon>
        <taxon>Pentapetalae</taxon>
        <taxon>asterids</taxon>
        <taxon>campanulids</taxon>
        <taxon>Asterales</taxon>
        <taxon>Asteraceae</taxon>
        <taxon>Asteroideae</taxon>
        <taxon>Anthemideae</taxon>
        <taxon>Anthemidinae</taxon>
        <taxon>Tanacetum</taxon>
    </lineage>
</organism>
<feature type="region of interest" description="Disordered" evidence="2">
    <location>
        <begin position="498"/>
        <end position="518"/>
    </location>
</feature>
<evidence type="ECO:0000256" key="1">
    <source>
        <dbReference type="SAM" id="Coils"/>
    </source>
</evidence>
<accession>A0A6L2MBB5</accession>
<reference evidence="3" key="1">
    <citation type="journal article" date="2019" name="Sci. Rep.">
        <title>Draft genome of Tanacetum cinerariifolium, the natural source of mosquito coil.</title>
        <authorList>
            <person name="Yamashiro T."/>
            <person name="Shiraishi A."/>
            <person name="Satake H."/>
            <person name="Nakayama K."/>
        </authorList>
    </citation>
    <scope>NUCLEOTIDE SEQUENCE</scope>
</reference>
<feature type="coiled-coil region" evidence="1">
    <location>
        <begin position="355"/>
        <end position="425"/>
    </location>
</feature>
<dbReference type="AlphaFoldDB" id="A0A6L2MBB5"/>
<evidence type="ECO:0000256" key="2">
    <source>
        <dbReference type="SAM" id="MobiDB-lite"/>
    </source>
</evidence>
<gene>
    <name evidence="3" type="ORF">Tci_043259</name>
</gene>
<proteinExistence type="predicted"/>
<keyword evidence="1" id="KW-0175">Coiled coil</keyword>
<comment type="caution">
    <text evidence="3">The sequence shown here is derived from an EMBL/GenBank/DDBJ whole genome shotgun (WGS) entry which is preliminary data.</text>
</comment>